<feature type="transmembrane region" description="Helical" evidence="2">
    <location>
        <begin position="245"/>
        <end position="263"/>
    </location>
</feature>
<feature type="domain" description="CAAX prenyl protease 2/Lysostaphin resistance protein A-like" evidence="3">
    <location>
        <begin position="250"/>
        <end position="335"/>
    </location>
</feature>
<dbReference type="EMBL" id="DWXN01000009">
    <property type="protein sequence ID" value="HJB74814.1"/>
    <property type="molecule type" value="Genomic_DNA"/>
</dbReference>
<protein>
    <submittedName>
        <fullName evidence="4">CPBP family intramembrane metalloprotease</fullName>
        <ecNumber evidence="4">3.4.24.-</ecNumber>
    </submittedName>
</protein>
<keyword evidence="4" id="KW-0645">Protease</keyword>
<feature type="compositionally biased region" description="Low complexity" evidence="1">
    <location>
        <begin position="56"/>
        <end position="72"/>
    </location>
</feature>
<dbReference type="AlphaFoldDB" id="A0A9D2MIS8"/>
<dbReference type="Pfam" id="PF02517">
    <property type="entry name" value="Rce1-like"/>
    <property type="match status" value="1"/>
</dbReference>
<feature type="transmembrane region" description="Helical" evidence="2">
    <location>
        <begin position="163"/>
        <end position="183"/>
    </location>
</feature>
<dbReference type="GO" id="GO:0080120">
    <property type="term" value="P:CAAX-box protein maturation"/>
    <property type="evidence" value="ECO:0007669"/>
    <property type="project" value="UniProtKB-ARBA"/>
</dbReference>
<dbReference type="PANTHER" id="PTHR36435">
    <property type="entry name" value="SLR1288 PROTEIN"/>
    <property type="match status" value="1"/>
</dbReference>
<keyword evidence="2" id="KW-1133">Transmembrane helix</keyword>
<comment type="caution">
    <text evidence="4">The sequence shown here is derived from an EMBL/GenBank/DDBJ whole genome shotgun (WGS) entry which is preliminary data.</text>
</comment>
<evidence type="ECO:0000256" key="2">
    <source>
        <dbReference type="SAM" id="Phobius"/>
    </source>
</evidence>
<organism evidence="4 5">
    <name type="scientific">Candidatus Eubacterium faecale</name>
    <dbReference type="NCBI Taxonomy" id="2838568"/>
    <lineage>
        <taxon>Bacteria</taxon>
        <taxon>Bacillati</taxon>
        <taxon>Bacillota</taxon>
        <taxon>Clostridia</taxon>
        <taxon>Eubacteriales</taxon>
        <taxon>Eubacteriaceae</taxon>
        <taxon>Eubacterium</taxon>
    </lineage>
</organism>
<dbReference type="GO" id="GO:0004175">
    <property type="term" value="F:endopeptidase activity"/>
    <property type="evidence" value="ECO:0007669"/>
    <property type="project" value="UniProtKB-ARBA"/>
</dbReference>
<feature type="transmembrane region" description="Helical" evidence="2">
    <location>
        <begin position="399"/>
        <end position="423"/>
    </location>
</feature>
<keyword evidence="4" id="KW-0378">Hydrolase</keyword>
<evidence type="ECO:0000313" key="5">
    <source>
        <dbReference type="Proteomes" id="UP000823877"/>
    </source>
</evidence>
<dbReference type="Proteomes" id="UP000823877">
    <property type="component" value="Unassembled WGS sequence"/>
</dbReference>
<keyword evidence="4" id="KW-0482">Metalloprotease</keyword>
<proteinExistence type="predicted"/>
<feature type="transmembrane region" description="Helical" evidence="2">
    <location>
        <begin position="121"/>
        <end position="143"/>
    </location>
</feature>
<reference evidence="4" key="1">
    <citation type="journal article" date="2021" name="PeerJ">
        <title>Extensive microbial diversity within the chicken gut microbiome revealed by metagenomics and culture.</title>
        <authorList>
            <person name="Gilroy R."/>
            <person name="Ravi A."/>
            <person name="Getino M."/>
            <person name="Pursley I."/>
            <person name="Horton D.L."/>
            <person name="Alikhan N.F."/>
            <person name="Baker D."/>
            <person name="Gharbi K."/>
            <person name="Hall N."/>
            <person name="Watson M."/>
            <person name="Adriaenssens E.M."/>
            <person name="Foster-Nyarko E."/>
            <person name="Jarju S."/>
            <person name="Secka A."/>
            <person name="Antonio M."/>
            <person name="Oren A."/>
            <person name="Chaudhuri R.R."/>
            <person name="La Ragione R."/>
            <person name="Hildebrand F."/>
            <person name="Pallen M.J."/>
        </authorList>
    </citation>
    <scope>NUCLEOTIDE SEQUENCE</scope>
    <source>
        <strain evidence="4">CHK188-16595</strain>
    </source>
</reference>
<dbReference type="InterPro" id="IPR003675">
    <property type="entry name" value="Rce1/LyrA-like_dom"/>
</dbReference>
<name>A0A9D2MIS8_9FIRM</name>
<feature type="transmembrane region" description="Helical" evidence="2">
    <location>
        <begin position="322"/>
        <end position="346"/>
    </location>
</feature>
<keyword evidence="2" id="KW-0472">Membrane</keyword>
<evidence type="ECO:0000259" key="3">
    <source>
        <dbReference type="Pfam" id="PF02517"/>
    </source>
</evidence>
<sequence>MNEYYNPDPYRNSNGQNVNPDHQPQNDAYRGSNAYQQPGGNAGYTHGDTPYNHSNPQYHAQQPGGYPPYQNGYQQYSNGYSPYYNNGNAQYQPGYNNQEYYRQNLYYQAKAKEERREIRKIGNMMGLCVIAFIAVQLISSALLLSNDALYDLYSTSSVFQNSFGIIFVELLAVAAPFGVMALINKNKYETPLIPNQRLKFSSLCLWVGFGMLCCVAADYIVAFMMTVSESMGYELTQGENPDPENAFACIITALATAVVPAVCEEFAMRCCSLGLLKKYGKALGVVGVSLVFGLLHGNLIQFVFATLVGLILGFVTVKTDSVVPAVLIHAFNNGMSVLTLIVEYCFGTDASNYSGTAVFVFWIVAGIVSTVILAVKHQLSFKLDAPQAMPFGNTTAKKLGAFLSSPVLILSSLYLIFSVLLSIQKV</sequence>
<feature type="transmembrane region" description="Helical" evidence="2">
    <location>
        <begin position="358"/>
        <end position="379"/>
    </location>
</feature>
<gene>
    <name evidence="4" type="ORF">IAA37_03975</name>
</gene>
<evidence type="ECO:0000313" key="4">
    <source>
        <dbReference type="EMBL" id="HJB74814.1"/>
    </source>
</evidence>
<feature type="transmembrane region" description="Helical" evidence="2">
    <location>
        <begin position="283"/>
        <end position="316"/>
    </location>
</feature>
<dbReference type="GO" id="GO:0008237">
    <property type="term" value="F:metallopeptidase activity"/>
    <property type="evidence" value="ECO:0007669"/>
    <property type="project" value="UniProtKB-KW"/>
</dbReference>
<feature type="region of interest" description="Disordered" evidence="1">
    <location>
        <begin position="1"/>
        <end position="72"/>
    </location>
</feature>
<dbReference type="EC" id="3.4.24.-" evidence="4"/>
<dbReference type="PANTHER" id="PTHR36435:SF1">
    <property type="entry name" value="CAAX AMINO TERMINAL PROTEASE FAMILY PROTEIN"/>
    <property type="match status" value="1"/>
</dbReference>
<feature type="transmembrane region" description="Helical" evidence="2">
    <location>
        <begin position="203"/>
        <end position="225"/>
    </location>
</feature>
<accession>A0A9D2MIS8</accession>
<evidence type="ECO:0000256" key="1">
    <source>
        <dbReference type="SAM" id="MobiDB-lite"/>
    </source>
</evidence>
<dbReference type="InterPro" id="IPR052710">
    <property type="entry name" value="CAAX_protease"/>
</dbReference>
<reference evidence="4" key="2">
    <citation type="submission" date="2021-04" db="EMBL/GenBank/DDBJ databases">
        <authorList>
            <person name="Gilroy R."/>
        </authorList>
    </citation>
    <scope>NUCLEOTIDE SEQUENCE</scope>
    <source>
        <strain evidence="4">CHK188-16595</strain>
    </source>
</reference>
<feature type="compositionally biased region" description="Polar residues" evidence="1">
    <location>
        <begin position="11"/>
        <end position="26"/>
    </location>
</feature>
<keyword evidence="2" id="KW-0812">Transmembrane</keyword>